<feature type="transmembrane region" description="Helical" evidence="7">
    <location>
        <begin position="78"/>
        <end position="100"/>
    </location>
</feature>
<dbReference type="PANTHER" id="PTHR43744:SF12">
    <property type="entry name" value="ABC TRANSPORTER PERMEASE PROTEIN MG189-RELATED"/>
    <property type="match status" value="1"/>
</dbReference>
<proteinExistence type="inferred from homology"/>
<feature type="compositionally biased region" description="Basic and acidic residues" evidence="8">
    <location>
        <begin position="25"/>
        <end position="36"/>
    </location>
</feature>
<keyword evidence="5 7" id="KW-1133">Transmembrane helix</keyword>
<dbReference type="InterPro" id="IPR000515">
    <property type="entry name" value="MetI-like"/>
</dbReference>
<dbReference type="RefSeq" id="WP_013874099.1">
    <property type="nucleotide sequence ID" value="NC_015656.1"/>
</dbReference>
<organism evidence="10 11">
    <name type="scientific">Candidatus Protofrankia datiscae</name>
    <dbReference type="NCBI Taxonomy" id="2716812"/>
    <lineage>
        <taxon>Bacteria</taxon>
        <taxon>Bacillati</taxon>
        <taxon>Actinomycetota</taxon>
        <taxon>Actinomycetes</taxon>
        <taxon>Frankiales</taxon>
        <taxon>Frankiaceae</taxon>
        <taxon>Protofrankia</taxon>
    </lineage>
</organism>
<dbReference type="eggNOG" id="COG0395">
    <property type="taxonomic scope" value="Bacteria"/>
</dbReference>
<evidence type="ECO:0000256" key="4">
    <source>
        <dbReference type="ARBA" id="ARBA00022692"/>
    </source>
</evidence>
<feature type="compositionally biased region" description="Low complexity" evidence="8">
    <location>
        <begin position="1"/>
        <end position="15"/>
    </location>
</feature>
<name>F8B5V0_9ACTN</name>
<feature type="compositionally biased region" description="Basic residues" evidence="8">
    <location>
        <begin position="51"/>
        <end position="62"/>
    </location>
</feature>
<dbReference type="PANTHER" id="PTHR43744">
    <property type="entry name" value="ABC TRANSPORTER PERMEASE PROTEIN MG189-RELATED-RELATED"/>
    <property type="match status" value="1"/>
</dbReference>
<dbReference type="KEGG" id="fsy:FsymDg_2865"/>
<dbReference type="GO" id="GO:0005886">
    <property type="term" value="C:plasma membrane"/>
    <property type="evidence" value="ECO:0007669"/>
    <property type="project" value="UniProtKB-SubCell"/>
</dbReference>
<evidence type="ECO:0000256" key="5">
    <source>
        <dbReference type="ARBA" id="ARBA00022989"/>
    </source>
</evidence>
<feature type="transmembrane region" description="Helical" evidence="7">
    <location>
        <begin position="141"/>
        <end position="165"/>
    </location>
</feature>
<dbReference type="Pfam" id="PF00528">
    <property type="entry name" value="BPD_transp_1"/>
    <property type="match status" value="1"/>
</dbReference>
<evidence type="ECO:0000256" key="3">
    <source>
        <dbReference type="ARBA" id="ARBA00022475"/>
    </source>
</evidence>
<evidence type="ECO:0000313" key="10">
    <source>
        <dbReference type="EMBL" id="AEH10195.1"/>
    </source>
</evidence>
<dbReference type="Gene3D" id="1.10.3720.10">
    <property type="entry name" value="MetI-like"/>
    <property type="match status" value="1"/>
</dbReference>
<evidence type="ECO:0000259" key="9">
    <source>
        <dbReference type="PROSITE" id="PS50928"/>
    </source>
</evidence>
<dbReference type="EMBL" id="CP002801">
    <property type="protein sequence ID" value="AEH10195.1"/>
    <property type="molecule type" value="Genomic_DNA"/>
</dbReference>
<comment type="similarity">
    <text evidence="7">Belongs to the binding-protein-dependent transport system permease family.</text>
</comment>
<dbReference type="SUPFAM" id="SSF161098">
    <property type="entry name" value="MetI-like"/>
    <property type="match status" value="1"/>
</dbReference>
<evidence type="ECO:0000313" key="11">
    <source>
        <dbReference type="Proteomes" id="UP000001549"/>
    </source>
</evidence>
<evidence type="ECO:0000256" key="8">
    <source>
        <dbReference type="SAM" id="MobiDB-lite"/>
    </source>
</evidence>
<evidence type="ECO:0000256" key="7">
    <source>
        <dbReference type="RuleBase" id="RU363032"/>
    </source>
</evidence>
<gene>
    <name evidence="10" type="ordered locus">FsymDg_2865</name>
</gene>
<evidence type="ECO:0000256" key="2">
    <source>
        <dbReference type="ARBA" id="ARBA00022448"/>
    </source>
</evidence>
<keyword evidence="11" id="KW-1185">Reference proteome</keyword>
<keyword evidence="4 7" id="KW-0812">Transmembrane</keyword>
<feature type="transmembrane region" description="Helical" evidence="7">
    <location>
        <begin position="248"/>
        <end position="272"/>
    </location>
</feature>
<feature type="transmembrane region" description="Helical" evidence="7">
    <location>
        <begin position="201"/>
        <end position="222"/>
    </location>
</feature>
<accession>F8B5V0</accession>
<dbReference type="STRING" id="656024.FsymDg_2865"/>
<dbReference type="InterPro" id="IPR035906">
    <property type="entry name" value="MetI-like_sf"/>
</dbReference>
<dbReference type="AlphaFoldDB" id="F8B5V0"/>
<sequence>MAVSTPDAPAAGDAGVPPPGQHSGGQHDGRNRDDGGNRGGGRRGGGDHGGGRRWRRHGHRGHGGAGGPVGGRSPLSSFVGHAVLAVLSVACIFPICWMYATSLRRPGDIYDTSLLPWPLSIGNYRHAADVIPIGQMLLNTFVVASLTAIGQLLTGLLAAYAFTAWRFRGQRLLYLLFVGTWLVPFQVTMVSNYTLLFEFGLLNTLAEVIIPTLCTALGVLLLRQHMESFPKEVLEAARVDGRSSWSTLWTVVVPNLRPALAALGIVLFINAWNEYFWPSMALQQANSMIQLGLRGFLGGTEGNDWGGIMAASGLACLPIFGLYLVLQRHIVNAFVHSGLK</sequence>
<dbReference type="PROSITE" id="PS50928">
    <property type="entry name" value="ABC_TM1"/>
    <property type="match status" value="1"/>
</dbReference>
<reference evidence="10 11" key="1">
    <citation type="submission" date="2011-05" db="EMBL/GenBank/DDBJ databases">
        <title>Complete sequence of chromosome of Frankia symbiont of Datisca glomerata.</title>
        <authorList>
            <consortium name="US DOE Joint Genome Institute"/>
            <person name="Lucas S."/>
            <person name="Han J."/>
            <person name="Lapidus A."/>
            <person name="Cheng J.-F."/>
            <person name="Goodwin L."/>
            <person name="Pitluck S."/>
            <person name="Peters L."/>
            <person name="Mikhailova N."/>
            <person name="Chertkov O."/>
            <person name="Teshima H."/>
            <person name="Han C."/>
            <person name="Tapia R."/>
            <person name="Land M."/>
            <person name="Hauser L."/>
            <person name="Kyrpides N."/>
            <person name="Ivanova N."/>
            <person name="Pagani I."/>
            <person name="Berry A."/>
            <person name="Pawlowski K."/>
            <person name="Persson T."/>
            <person name="Vanden Heuvel B."/>
            <person name="Benson D."/>
            <person name="Woyke T."/>
        </authorList>
    </citation>
    <scope>NUCLEOTIDE SEQUENCE [LARGE SCALE GENOMIC DNA]</scope>
    <source>
        <strain evidence="11">4085684</strain>
    </source>
</reference>
<protein>
    <submittedName>
        <fullName evidence="10">ABC-type transporter, integral membrane subunit</fullName>
    </submittedName>
</protein>
<keyword evidence="3" id="KW-1003">Cell membrane</keyword>
<comment type="subcellular location">
    <subcellularLocation>
        <location evidence="1 7">Cell membrane</location>
        <topology evidence="1 7">Multi-pass membrane protein</topology>
    </subcellularLocation>
</comment>
<evidence type="ECO:0000256" key="6">
    <source>
        <dbReference type="ARBA" id="ARBA00023136"/>
    </source>
</evidence>
<feature type="transmembrane region" description="Helical" evidence="7">
    <location>
        <begin position="172"/>
        <end position="195"/>
    </location>
</feature>
<feature type="transmembrane region" description="Helical" evidence="7">
    <location>
        <begin position="305"/>
        <end position="326"/>
    </location>
</feature>
<dbReference type="CDD" id="cd06261">
    <property type="entry name" value="TM_PBP2"/>
    <property type="match status" value="1"/>
</dbReference>
<dbReference type="HOGENOM" id="CLU_016047_1_1_11"/>
<dbReference type="GO" id="GO:0055085">
    <property type="term" value="P:transmembrane transport"/>
    <property type="evidence" value="ECO:0007669"/>
    <property type="project" value="InterPro"/>
</dbReference>
<dbReference type="Proteomes" id="UP000001549">
    <property type="component" value="Chromosome"/>
</dbReference>
<feature type="region of interest" description="Disordered" evidence="8">
    <location>
        <begin position="1"/>
        <end position="69"/>
    </location>
</feature>
<evidence type="ECO:0000256" key="1">
    <source>
        <dbReference type="ARBA" id="ARBA00004651"/>
    </source>
</evidence>
<keyword evidence="6 7" id="KW-0472">Membrane</keyword>
<feature type="domain" description="ABC transmembrane type-1" evidence="9">
    <location>
        <begin position="137"/>
        <end position="326"/>
    </location>
</feature>
<keyword evidence="2 7" id="KW-0813">Transport</keyword>